<gene>
    <name evidence="1" type="ORF">KC19_12G144700</name>
    <name evidence="3" type="ORF">KC19_6G062500</name>
    <name evidence="2" type="ORF">KC19_9G175800</name>
</gene>
<dbReference type="EMBL" id="CM026427">
    <property type="protein sequence ID" value="KAG0569058.1"/>
    <property type="molecule type" value="Genomic_DNA"/>
</dbReference>
<sequence length="103" mass="11978">MPVHGNAATFTDGWGCTWMKDTMLISGTYYRRLPSVGRASGSYRYELLEDEPKAWNYSHLVVQSKVDLVQYKSNKRNPRFKMTAETREEILSNVEERQAYNAH</sequence>
<comment type="caution">
    <text evidence="1">The sequence shown here is derived from an EMBL/GenBank/DDBJ whole genome shotgun (WGS) entry which is preliminary data.</text>
</comment>
<dbReference type="EMBL" id="CM026433">
    <property type="protein sequence ID" value="KAG0555107.1"/>
    <property type="molecule type" value="Genomic_DNA"/>
</dbReference>
<dbReference type="Proteomes" id="UP000822688">
    <property type="component" value="Chromosome 6"/>
</dbReference>
<evidence type="ECO:0000313" key="4">
    <source>
        <dbReference type="Proteomes" id="UP000822688"/>
    </source>
</evidence>
<accession>A0A8T0G9F6</accession>
<dbReference type="AlphaFoldDB" id="A0A8T0G9F6"/>
<keyword evidence="4" id="KW-1185">Reference proteome</keyword>
<protein>
    <submittedName>
        <fullName evidence="1">Uncharacterized protein</fullName>
    </submittedName>
</protein>
<dbReference type="EMBL" id="CM026430">
    <property type="protein sequence ID" value="KAG0562846.1"/>
    <property type="molecule type" value="Genomic_DNA"/>
</dbReference>
<name>A0A8T0G9F6_CERPU</name>
<organism evidence="1 4">
    <name type="scientific">Ceratodon purpureus</name>
    <name type="common">Fire moss</name>
    <name type="synonym">Dicranum purpureum</name>
    <dbReference type="NCBI Taxonomy" id="3225"/>
    <lineage>
        <taxon>Eukaryota</taxon>
        <taxon>Viridiplantae</taxon>
        <taxon>Streptophyta</taxon>
        <taxon>Embryophyta</taxon>
        <taxon>Bryophyta</taxon>
        <taxon>Bryophytina</taxon>
        <taxon>Bryopsida</taxon>
        <taxon>Dicranidae</taxon>
        <taxon>Pseudoditrichales</taxon>
        <taxon>Ditrichaceae</taxon>
        <taxon>Ceratodon</taxon>
    </lineage>
</organism>
<proteinExistence type="predicted"/>
<evidence type="ECO:0000313" key="3">
    <source>
        <dbReference type="EMBL" id="KAG0569058.1"/>
    </source>
</evidence>
<reference evidence="1 4" key="1">
    <citation type="submission" date="2020-06" db="EMBL/GenBank/DDBJ databases">
        <title>WGS assembly of Ceratodon purpureus strain R40.</title>
        <authorList>
            <person name="Carey S.B."/>
            <person name="Jenkins J."/>
            <person name="Shu S."/>
            <person name="Lovell J.T."/>
            <person name="Sreedasyam A."/>
            <person name="Maumus F."/>
            <person name="Tiley G.P."/>
            <person name="Fernandez-Pozo N."/>
            <person name="Barry K."/>
            <person name="Chen C."/>
            <person name="Wang M."/>
            <person name="Lipzen A."/>
            <person name="Daum C."/>
            <person name="Saski C.A."/>
            <person name="Payton A.C."/>
            <person name="Mcbreen J.C."/>
            <person name="Conrad R.E."/>
            <person name="Kollar L.M."/>
            <person name="Olsson S."/>
            <person name="Huttunen S."/>
            <person name="Landis J.B."/>
            <person name="Wickett N.J."/>
            <person name="Johnson M.G."/>
            <person name="Rensing S.A."/>
            <person name="Grimwood J."/>
            <person name="Schmutz J."/>
            <person name="Mcdaniel S.F."/>
        </authorList>
    </citation>
    <scope>NUCLEOTIDE SEQUENCE</scope>
    <source>
        <strain evidence="1 4">R40</strain>
    </source>
</reference>
<evidence type="ECO:0000313" key="2">
    <source>
        <dbReference type="EMBL" id="KAG0562846.1"/>
    </source>
</evidence>
<dbReference type="Proteomes" id="UP000822688">
    <property type="component" value="Chromosome 9"/>
</dbReference>
<evidence type="ECO:0000313" key="1">
    <source>
        <dbReference type="EMBL" id="KAG0555107.1"/>
    </source>
</evidence>
<dbReference type="Proteomes" id="UP000822688">
    <property type="component" value="Chromosome 12"/>
</dbReference>